<dbReference type="PANTHER" id="PTHR33498:SF1">
    <property type="entry name" value="TRANSPOSASE FOR INSERTION SEQUENCE ELEMENT IS1557"/>
    <property type="match status" value="1"/>
</dbReference>
<comment type="caution">
    <text evidence="3">The sequence shown here is derived from an EMBL/GenBank/DDBJ whole genome shotgun (WGS) entry which is preliminary data.</text>
</comment>
<dbReference type="InterPro" id="IPR029261">
    <property type="entry name" value="Transposase_Znf"/>
</dbReference>
<evidence type="ECO:0000313" key="3">
    <source>
        <dbReference type="EMBL" id="GAB38095.1"/>
    </source>
</evidence>
<dbReference type="InterPro" id="IPR047951">
    <property type="entry name" value="Transpos_ISL3"/>
</dbReference>
<reference evidence="3 4" key="1">
    <citation type="submission" date="2012-02" db="EMBL/GenBank/DDBJ databases">
        <title>Whole genome shotgun sequence of Gordonia sputi NBRC 100414.</title>
        <authorList>
            <person name="Yoshida I."/>
            <person name="Hosoyama A."/>
            <person name="Tsuchikane K."/>
            <person name="Katsumata H."/>
            <person name="Yamazaki S."/>
            <person name="Fujita N."/>
        </authorList>
    </citation>
    <scope>NUCLEOTIDE SEQUENCE [LARGE SCALE GENOMIC DNA]</scope>
    <source>
        <strain evidence="3 4">NBRC 100414</strain>
    </source>
</reference>
<dbReference type="eggNOG" id="COG3464">
    <property type="taxonomic scope" value="Bacteria"/>
</dbReference>
<dbReference type="EMBL" id="BAFC01000026">
    <property type="protein sequence ID" value="GAB38095.1"/>
    <property type="molecule type" value="Genomic_DNA"/>
</dbReference>
<evidence type="ECO:0000259" key="1">
    <source>
        <dbReference type="Pfam" id="PF13542"/>
    </source>
</evidence>
<feature type="domain" description="Transposase IS204/IS1001/IS1096/IS1165 zinc-finger" evidence="2">
    <location>
        <begin position="32"/>
        <end position="79"/>
    </location>
</feature>
<sequence>MLLGLEDEFTVLQLERIDADTVRVVIEVIDPEGACPECGVLTSRIKERPLVRVKDLPASGQRTDLWWLKRRLVCREPACGTATFTQQSRAVPARSRLTTRLREKIGSAIASGNRAVSEVASEYQVAWSTAHRALIALANQWLPEPEPTRVLGIDETRARSVRWVLEEAGWTRSNPWMTSFVNADPTLPGHLLGLPPGRSGAFVIDWLALQTPAFRAGIDLVVIDPSAPYAGGIR</sequence>
<proteinExistence type="predicted"/>
<evidence type="ECO:0000313" key="4">
    <source>
        <dbReference type="Proteomes" id="UP000005845"/>
    </source>
</evidence>
<gene>
    <name evidence="3" type="ORF">GOSPT_026_00010</name>
</gene>
<keyword evidence="4" id="KW-1185">Reference proteome</keyword>
<dbReference type="Pfam" id="PF13542">
    <property type="entry name" value="HTH_Tnp_ISL3"/>
    <property type="match status" value="1"/>
</dbReference>
<feature type="domain" description="Transposase IS204/IS1001/IS1096/IS1165 helix-turn-helix" evidence="1">
    <location>
        <begin position="91"/>
        <end position="134"/>
    </location>
</feature>
<organism evidence="3 4">
    <name type="scientific">Gordonia sputi NBRC 100414</name>
    <dbReference type="NCBI Taxonomy" id="1089453"/>
    <lineage>
        <taxon>Bacteria</taxon>
        <taxon>Bacillati</taxon>
        <taxon>Actinomycetota</taxon>
        <taxon>Actinomycetes</taxon>
        <taxon>Mycobacteriales</taxon>
        <taxon>Gordoniaceae</taxon>
        <taxon>Gordonia</taxon>
    </lineage>
</organism>
<name>H5TX87_9ACTN</name>
<accession>H5TX87</accession>
<dbReference type="Proteomes" id="UP000005845">
    <property type="component" value="Unassembled WGS sequence"/>
</dbReference>
<dbReference type="AlphaFoldDB" id="H5TX87"/>
<evidence type="ECO:0008006" key="5">
    <source>
        <dbReference type="Google" id="ProtNLM"/>
    </source>
</evidence>
<protein>
    <recommendedName>
        <fullName evidence="5">Transposase</fullName>
    </recommendedName>
</protein>
<dbReference type="Pfam" id="PF14690">
    <property type="entry name" value="Zn_ribbon_ISL3"/>
    <property type="match status" value="1"/>
</dbReference>
<feature type="non-terminal residue" evidence="3">
    <location>
        <position position="234"/>
    </location>
</feature>
<dbReference type="InterPro" id="IPR032877">
    <property type="entry name" value="Transposase_HTH"/>
</dbReference>
<evidence type="ECO:0000259" key="2">
    <source>
        <dbReference type="Pfam" id="PF14690"/>
    </source>
</evidence>
<dbReference type="PANTHER" id="PTHR33498">
    <property type="entry name" value="TRANSPOSASE FOR INSERTION SEQUENCE ELEMENT IS1557"/>
    <property type="match status" value="1"/>
</dbReference>